<protein>
    <submittedName>
        <fullName evidence="1">Uncharacterized protein</fullName>
    </submittedName>
</protein>
<evidence type="ECO:0000313" key="1">
    <source>
        <dbReference type="EMBL" id="KAI9915119.1"/>
    </source>
</evidence>
<sequence>MYYKRTLVMKLEAAPTVSDFRQSLQHFAVCLAPFLTLVQCHQRCELYNFLFVVVIAAGVAECHDA</sequence>
<organism evidence="1 2">
    <name type="scientific">Peronosclerospora sorghi</name>
    <dbReference type="NCBI Taxonomy" id="230839"/>
    <lineage>
        <taxon>Eukaryota</taxon>
        <taxon>Sar</taxon>
        <taxon>Stramenopiles</taxon>
        <taxon>Oomycota</taxon>
        <taxon>Peronosporomycetes</taxon>
        <taxon>Peronosporales</taxon>
        <taxon>Peronosporaceae</taxon>
        <taxon>Peronosclerospora</taxon>
    </lineage>
</organism>
<keyword evidence="2" id="KW-1185">Reference proteome</keyword>
<comment type="caution">
    <text evidence="1">The sequence shown here is derived from an EMBL/GenBank/DDBJ whole genome shotgun (WGS) entry which is preliminary data.</text>
</comment>
<name>A0ACC0W8P7_9STRA</name>
<proteinExistence type="predicted"/>
<accession>A0ACC0W8P7</accession>
<dbReference type="EMBL" id="CM047582">
    <property type="protein sequence ID" value="KAI9915119.1"/>
    <property type="molecule type" value="Genomic_DNA"/>
</dbReference>
<reference evidence="1 2" key="1">
    <citation type="journal article" date="2022" name="bioRxiv">
        <title>The genome of the oomycete Peronosclerospora sorghi, a cosmopolitan pathogen of maize and sorghum, is inflated with dispersed pseudogenes.</title>
        <authorList>
            <person name="Fletcher K."/>
            <person name="Martin F."/>
            <person name="Isakeit T."/>
            <person name="Cavanaugh K."/>
            <person name="Magill C."/>
            <person name="Michelmore R."/>
        </authorList>
    </citation>
    <scope>NUCLEOTIDE SEQUENCE [LARGE SCALE GENOMIC DNA]</scope>
    <source>
        <strain evidence="1">P6</strain>
    </source>
</reference>
<gene>
    <name evidence="1" type="ORF">PsorP6_008641</name>
</gene>
<evidence type="ECO:0000313" key="2">
    <source>
        <dbReference type="Proteomes" id="UP001163321"/>
    </source>
</evidence>
<dbReference type="Proteomes" id="UP001163321">
    <property type="component" value="Chromosome 3"/>
</dbReference>